<dbReference type="InterPro" id="IPR015943">
    <property type="entry name" value="WD40/YVTN_repeat-like_dom_sf"/>
</dbReference>
<feature type="domain" description="NACHT" evidence="5">
    <location>
        <begin position="383"/>
        <end position="603"/>
    </location>
</feature>
<evidence type="ECO:0000256" key="2">
    <source>
        <dbReference type="ARBA" id="ARBA00022574"/>
    </source>
</evidence>
<reference evidence="6" key="1">
    <citation type="submission" date="2022-12" db="EMBL/GenBank/DDBJ databases">
        <authorList>
            <person name="Petersen C."/>
        </authorList>
    </citation>
    <scope>NUCLEOTIDE SEQUENCE</scope>
    <source>
        <strain evidence="6">IBT 29495</strain>
    </source>
</reference>
<dbReference type="Gene3D" id="3.40.50.300">
    <property type="entry name" value="P-loop containing nucleotide triphosphate hydrolases"/>
    <property type="match status" value="1"/>
</dbReference>
<dbReference type="PROSITE" id="PS00678">
    <property type="entry name" value="WD_REPEATS_1"/>
    <property type="match status" value="2"/>
</dbReference>
<dbReference type="Proteomes" id="UP001149954">
    <property type="component" value="Unassembled WGS sequence"/>
</dbReference>
<evidence type="ECO:0000313" key="6">
    <source>
        <dbReference type="EMBL" id="KAJ5519970.1"/>
    </source>
</evidence>
<dbReference type="Pfam" id="PF24883">
    <property type="entry name" value="NPHP3_N"/>
    <property type="match status" value="1"/>
</dbReference>
<name>A0A9X0CB36_9EURO</name>
<dbReference type="Gene3D" id="2.130.10.10">
    <property type="entry name" value="YVTN repeat-like/Quinoprotein amine dehydrogenase"/>
    <property type="match status" value="2"/>
</dbReference>
<feature type="repeat" description="WD" evidence="4">
    <location>
        <begin position="1083"/>
        <end position="1124"/>
    </location>
</feature>
<dbReference type="PANTHER" id="PTHR10039:SF14">
    <property type="entry name" value="NACHT DOMAIN-CONTAINING PROTEIN"/>
    <property type="match status" value="1"/>
</dbReference>
<dbReference type="PROSITE" id="PS50294">
    <property type="entry name" value="WD_REPEATS_REGION"/>
    <property type="match status" value="3"/>
</dbReference>
<dbReference type="SUPFAM" id="SSF53474">
    <property type="entry name" value="alpha/beta-Hydrolases"/>
    <property type="match status" value="1"/>
</dbReference>
<feature type="repeat" description="WD" evidence="4">
    <location>
        <begin position="1007"/>
        <end position="1039"/>
    </location>
</feature>
<dbReference type="GO" id="GO:0017000">
    <property type="term" value="P:antibiotic biosynthetic process"/>
    <property type="evidence" value="ECO:0007669"/>
    <property type="project" value="UniProtKB-ARBA"/>
</dbReference>
<accession>A0A9X0CB36</accession>
<dbReference type="InterPro" id="IPR007751">
    <property type="entry name" value="DUF676_lipase-like"/>
</dbReference>
<dbReference type="PANTHER" id="PTHR10039">
    <property type="entry name" value="AMELOGENIN"/>
    <property type="match status" value="1"/>
</dbReference>
<evidence type="ECO:0000313" key="7">
    <source>
        <dbReference type="Proteomes" id="UP001149954"/>
    </source>
</evidence>
<dbReference type="GO" id="GO:0072330">
    <property type="term" value="P:monocarboxylic acid biosynthetic process"/>
    <property type="evidence" value="ECO:0007669"/>
    <property type="project" value="UniProtKB-ARBA"/>
</dbReference>
<keyword evidence="3" id="KW-0677">Repeat</keyword>
<protein>
    <recommendedName>
        <fullName evidence="5">NACHT domain-containing protein</fullName>
    </recommendedName>
</protein>
<dbReference type="AlphaFoldDB" id="A0A9X0CB36"/>
<dbReference type="Gene3D" id="3.40.50.1820">
    <property type="entry name" value="alpha/beta hydrolase"/>
    <property type="match status" value="1"/>
</dbReference>
<dbReference type="Pfam" id="PF00400">
    <property type="entry name" value="WD40"/>
    <property type="match status" value="6"/>
</dbReference>
<dbReference type="InterPro" id="IPR029058">
    <property type="entry name" value="AB_hydrolase_fold"/>
</dbReference>
<keyword evidence="2 4" id="KW-0853">WD repeat</keyword>
<evidence type="ECO:0000259" key="5">
    <source>
        <dbReference type="PROSITE" id="PS50837"/>
    </source>
</evidence>
<dbReference type="InterPro" id="IPR001680">
    <property type="entry name" value="WD40_rpt"/>
</dbReference>
<dbReference type="InterPro" id="IPR036322">
    <property type="entry name" value="WD40_repeat_dom_sf"/>
</dbReference>
<sequence length="1142" mass="128484">MRIFRRIQNEPSSYVQEKRHNNLAFDCQGDPTLPKHPSVSHFPDGLKVWRDLPDAKIDICFIHGLTGDRERTWTAEGQSTPWPKALLPQKLEQARILTWGYDAYFMSKSGVSSESGVSSNGLVDHATNLLANITSDRESCNASSRPLIFVAHSLGGLVCKTAILLSRNNPETPLQGVFHAVKGVVFMGTPHRGAWMADLAKIPATTFGFVKSTNMKLLDILRRNNQLLDSIQLDFLAMVRQVREKGRALEVTCFFEELPTFRGMAIVSKDSATLAGYMPRSIHANHRDMVKFATVEETGFKRVLGELRRWTLAGDKKAPPNGGRNHGTSDAEDRACLKDLYLTDPRDDKRRIEKLKGGLLEDSYRWIFENDDFKKWRYEQGSQLLWIKGNPGKGKTMLLCGIINELDQSTPETVAVSFMFCQATDARSNNAAAVLRGLIFNLVDHQPNLMSHVRRQYDKTGIRGFEDVNAWEALSKIFTNILEDPLLQSTYVMIDALDECTKDRDLLLDFVAQKSSVFPHVKWIVSSRCIPAIDEALESATQKATLWLELNEKSVADAVTIFIRHKVQELTEKKKYKAEIRDSVSRYLFSNAHDTFLWVALACEELAKAARWRNGNACSLLAAFPSGLEYLYAQMLEQIHKSEDADLFKQILAVLLVTYRPITLDELPTLVDMPEYIATDNQCLIKIVEACGSFLTIRDRVIFFVHHSAKDFLLQTASKEILTRGTEAEHHAIFSRSLKSLKTLRRDIYGLKSPGFPIDQVKQPDPDPLAAVRYSCLYWLDHLQHCHEHGDMINDLRQDGPVEEFFKQRYLFWLEAISLMRHIPEGIVAMVKLDRFLQSLDNTAELAERIRDACRFIQYHRPAIEYSPLQVYFSSLIFSPTRSVIKSCYQSAKTKWVLKEPAMEDDWGPCLQILEGHTALIAWSQDGSRFASQSYSSDGTVGIWELVTGRCISTLKDPSRLACSIAWSPDASQLALGSIDTMVRIWDLATGRCTSTLEGNGSSVCCSIAWSPDGSSLASGSGDKTIRIWDIATGRCISTLSGHSSSILTIAWSRDNKCLASGSVLEKTINIWELSTGRCKSTLRGHSSWIFSIAWSQRRSRLASASDDMIIKIWDPATNQCLSTLEGHSSSVHSVAWSHDEK</sequence>
<comment type="similarity">
    <text evidence="1">Belongs to the putative lipase ROG1 family.</text>
</comment>
<proteinExistence type="inferred from homology"/>
<gene>
    <name evidence="6" type="ORF">N7463_000423</name>
</gene>
<reference evidence="6" key="2">
    <citation type="journal article" date="2023" name="IMA Fungus">
        <title>Comparative genomic study of the Penicillium genus elucidates a diverse pangenome and 15 lateral gene transfer events.</title>
        <authorList>
            <person name="Petersen C."/>
            <person name="Sorensen T."/>
            <person name="Nielsen M.R."/>
            <person name="Sondergaard T.E."/>
            <person name="Sorensen J.L."/>
            <person name="Fitzpatrick D.A."/>
            <person name="Frisvad J.C."/>
            <person name="Nielsen K.L."/>
        </authorList>
    </citation>
    <scope>NUCLEOTIDE SEQUENCE</scope>
    <source>
        <strain evidence="6">IBT 29495</strain>
    </source>
</reference>
<dbReference type="SUPFAM" id="SSF52540">
    <property type="entry name" value="P-loop containing nucleoside triphosphate hydrolases"/>
    <property type="match status" value="1"/>
</dbReference>
<evidence type="ECO:0000256" key="3">
    <source>
        <dbReference type="ARBA" id="ARBA00022737"/>
    </source>
</evidence>
<feature type="repeat" description="WD" evidence="4">
    <location>
        <begin position="964"/>
        <end position="996"/>
    </location>
</feature>
<organism evidence="6 7">
    <name type="scientific">Penicillium fimorum</name>
    <dbReference type="NCBI Taxonomy" id="1882269"/>
    <lineage>
        <taxon>Eukaryota</taxon>
        <taxon>Fungi</taxon>
        <taxon>Dikarya</taxon>
        <taxon>Ascomycota</taxon>
        <taxon>Pezizomycotina</taxon>
        <taxon>Eurotiomycetes</taxon>
        <taxon>Eurotiomycetidae</taxon>
        <taxon>Eurotiales</taxon>
        <taxon>Aspergillaceae</taxon>
        <taxon>Penicillium</taxon>
    </lineage>
</organism>
<dbReference type="SMART" id="SM00320">
    <property type="entry name" value="WD40"/>
    <property type="match status" value="5"/>
</dbReference>
<dbReference type="InterPro" id="IPR056884">
    <property type="entry name" value="NPHP3-like_N"/>
</dbReference>
<comment type="caution">
    <text evidence="6">The sequence shown here is derived from an EMBL/GenBank/DDBJ whole genome shotgun (WGS) entry which is preliminary data.</text>
</comment>
<evidence type="ECO:0000256" key="4">
    <source>
        <dbReference type="PROSITE-ProRule" id="PRU00221"/>
    </source>
</evidence>
<dbReference type="Pfam" id="PF05057">
    <property type="entry name" value="DUF676"/>
    <property type="match status" value="1"/>
</dbReference>
<dbReference type="EMBL" id="JAPWDS010000001">
    <property type="protein sequence ID" value="KAJ5519970.1"/>
    <property type="molecule type" value="Genomic_DNA"/>
</dbReference>
<dbReference type="InterPro" id="IPR007111">
    <property type="entry name" value="NACHT_NTPase"/>
</dbReference>
<dbReference type="InterPro" id="IPR027417">
    <property type="entry name" value="P-loop_NTPase"/>
</dbReference>
<evidence type="ECO:0000256" key="1">
    <source>
        <dbReference type="ARBA" id="ARBA00007920"/>
    </source>
</evidence>
<dbReference type="InterPro" id="IPR019775">
    <property type="entry name" value="WD40_repeat_CS"/>
</dbReference>
<dbReference type="SUPFAM" id="SSF50978">
    <property type="entry name" value="WD40 repeat-like"/>
    <property type="match status" value="1"/>
</dbReference>
<dbReference type="OrthoDB" id="538223at2759"/>
<dbReference type="InterPro" id="IPR020472">
    <property type="entry name" value="WD40_PAC1"/>
</dbReference>
<dbReference type="PROSITE" id="PS50837">
    <property type="entry name" value="NACHT"/>
    <property type="match status" value="1"/>
</dbReference>
<dbReference type="PROSITE" id="PS50082">
    <property type="entry name" value="WD_REPEATS_2"/>
    <property type="match status" value="4"/>
</dbReference>
<keyword evidence="7" id="KW-1185">Reference proteome</keyword>
<dbReference type="CDD" id="cd00200">
    <property type="entry name" value="WD40"/>
    <property type="match status" value="1"/>
</dbReference>
<dbReference type="PRINTS" id="PR00320">
    <property type="entry name" value="GPROTEINBRPT"/>
</dbReference>
<feature type="repeat" description="WD" evidence="4">
    <location>
        <begin position="1040"/>
        <end position="1082"/>
    </location>
</feature>